<keyword evidence="3" id="KW-1185">Reference proteome</keyword>
<organism evidence="2 3">
    <name type="scientific">Nocardioides islandensis</name>
    <dbReference type="NCBI Taxonomy" id="433663"/>
    <lineage>
        <taxon>Bacteria</taxon>
        <taxon>Bacillati</taxon>
        <taxon>Actinomycetota</taxon>
        <taxon>Actinomycetes</taxon>
        <taxon>Propionibacteriales</taxon>
        <taxon>Nocardioidaceae</taxon>
        <taxon>Nocardioides</taxon>
    </lineage>
</organism>
<proteinExistence type="predicted"/>
<name>A0A930VB76_9ACTN</name>
<feature type="domain" description="Glyoxalase-like" evidence="1">
    <location>
        <begin position="8"/>
        <end position="122"/>
    </location>
</feature>
<reference evidence="2" key="1">
    <citation type="submission" date="2020-11" db="EMBL/GenBank/DDBJ databases">
        <title>Nocardioides sp. nov., isolated from Soil of Cynanchum wilfordii Hemsley rhizosphere.</title>
        <authorList>
            <person name="Lee J.-S."/>
            <person name="Suh M.K."/>
            <person name="Kim J.-S."/>
        </authorList>
    </citation>
    <scope>NUCLEOTIDE SEQUENCE</scope>
    <source>
        <strain evidence="2">KCTC 19275</strain>
    </source>
</reference>
<dbReference type="SUPFAM" id="SSF54593">
    <property type="entry name" value="Glyoxalase/Bleomycin resistance protein/Dihydroxybiphenyl dioxygenase"/>
    <property type="match status" value="1"/>
</dbReference>
<dbReference type="InterPro" id="IPR029068">
    <property type="entry name" value="Glyas_Bleomycin-R_OHBP_Dase"/>
</dbReference>
<evidence type="ECO:0000313" key="3">
    <source>
        <dbReference type="Proteomes" id="UP000640489"/>
    </source>
</evidence>
<dbReference type="AlphaFoldDB" id="A0A930VB76"/>
<protein>
    <submittedName>
        <fullName evidence="2">VOC family protein</fullName>
    </submittedName>
</protein>
<gene>
    <name evidence="2" type="ORF">ISU07_00775</name>
</gene>
<dbReference type="RefSeq" id="WP_194704851.1">
    <property type="nucleotide sequence ID" value="NZ_JADKPN010000001.1"/>
</dbReference>
<accession>A0A930VB76</accession>
<dbReference type="PANTHER" id="PTHR35908">
    <property type="entry name" value="HYPOTHETICAL FUSION PROTEIN"/>
    <property type="match status" value="1"/>
</dbReference>
<dbReference type="EMBL" id="JADKPN010000001">
    <property type="protein sequence ID" value="MBF4761645.1"/>
    <property type="molecule type" value="Genomic_DNA"/>
</dbReference>
<evidence type="ECO:0000313" key="2">
    <source>
        <dbReference type="EMBL" id="MBF4761645.1"/>
    </source>
</evidence>
<comment type="caution">
    <text evidence="2">The sequence shown here is derived from an EMBL/GenBank/DDBJ whole genome shotgun (WGS) entry which is preliminary data.</text>
</comment>
<dbReference type="Pfam" id="PF18029">
    <property type="entry name" value="Glyoxalase_6"/>
    <property type="match status" value="1"/>
</dbReference>
<evidence type="ECO:0000259" key="1">
    <source>
        <dbReference type="Pfam" id="PF18029"/>
    </source>
</evidence>
<dbReference type="PANTHER" id="PTHR35908:SF1">
    <property type="entry name" value="CONSERVED PROTEIN"/>
    <property type="match status" value="1"/>
</dbReference>
<dbReference type="Gene3D" id="3.10.180.10">
    <property type="entry name" value="2,3-Dihydroxybiphenyl 1,2-Dioxygenase, domain 1"/>
    <property type="match status" value="1"/>
</dbReference>
<dbReference type="InterPro" id="IPR041581">
    <property type="entry name" value="Glyoxalase_6"/>
</dbReference>
<dbReference type="CDD" id="cd06587">
    <property type="entry name" value="VOC"/>
    <property type="match status" value="1"/>
</dbReference>
<sequence>MGLRMQAVIVNCQDPEPLAEFWAAALGWRITVRGDPEWGIEPPEGSREDCVVADMLFIRVPDEKQVVNRLHVDLRPEGPDGDQAAEVARLEALGATRADVGQGDDVSWVVMADPEGNELCVLAPYPADVQPRWQAQYDAYRPAGQPAPPG</sequence>
<dbReference type="Proteomes" id="UP000640489">
    <property type="component" value="Unassembled WGS sequence"/>
</dbReference>